<dbReference type="InParanoid" id="C1EIR9"/>
<feature type="region of interest" description="Disordered" evidence="1">
    <location>
        <begin position="219"/>
        <end position="242"/>
    </location>
</feature>
<gene>
    <name evidence="2" type="ORF">MICPUN_64676</name>
</gene>
<sequence>METSNDASGEPRCHWRESGICDRVDCPEGIVCSSPVLFHLHVHRAGKAERGESPWKVAPRDIVVDGFVRALTPRDNSDHHRGYAWRCTLENIIEDVENDQGVSLDAGELLRLARRAVAACDVRAARDPHNLPKLTISAVDDTGTSVTVRLPPSTARHDLQTTIYLQDRFCVAAADIRDGARARAAKADAAFAKMRRGAAALREAVRIYDASFEQTSAAGGQRRTGLAGISPVKTAPPSGGRRWRADALAAADEMEAAARDADAHAAGTAEWTSEANERGGGGGVGAGGGATGRGRVGDFAPGGDERERAAKKAKRGLQLAADVAGD</sequence>
<protein>
    <submittedName>
        <fullName evidence="2">Uncharacterized protein</fullName>
    </submittedName>
</protein>
<dbReference type="OMA" id="WRESGIC"/>
<feature type="region of interest" description="Disordered" evidence="1">
    <location>
        <begin position="259"/>
        <end position="326"/>
    </location>
</feature>
<feature type="compositionally biased region" description="Gly residues" evidence="1">
    <location>
        <begin position="278"/>
        <end position="294"/>
    </location>
</feature>
<accession>C1EIR9</accession>
<organism evidence="2 3">
    <name type="scientific">Micromonas commoda (strain RCC299 / NOUM17 / CCMP2709)</name>
    <name type="common">Picoplanktonic green alga</name>
    <dbReference type="NCBI Taxonomy" id="296587"/>
    <lineage>
        <taxon>Eukaryota</taxon>
        <taxon>Viridiplantae</taxon>
        <taxon>Chlorophyta</taxon>
        <taxon>Mamiellophyceae</taxon>
        <taxon>Mamiellales</taxon>
        <taxon>Mamiellaceae</taxon>
        <taxon>Micromonas</taxon>
    </lineage>
</organism>
<evidence type="ECO:0000313" key="2">
    <source>
        <dbReference type="EMBL" id="ACO67908.1"/>
    </source>
</evidence>
<evidence type="ECO:0000256" key="1">
    <source>
        <dbReference type="SAM" id="MobiDB-lite"/>
    </source>
</evidence>
<dbReference type="EMBL" id="CP001334">
    <property type="protein sequence ID" value="ACO67908.1"/>
    <property type="molecule type" value="Genomic_DNA"/>
</dbReference>
<reference evidence="2 3" key="1">
    <citation type="journal article" date="2009" name="Science">
        <title>Green evolution and dynamic adaptations revealed by genomes of the marine picoeukaryotes Micromonas.</title>
        <authorList>
            <person name="Worden A.Z."/>
            <person name="Lee J.H."/>
            <person name="Mock T."/>
            <person name="Rouze P."/>
            <person name="Simmons M.P."/>
            <person name="Aerts A.L."/>
            <person name="Allen A.E."/>
            <person name="Cuvelier M.L."/>
            <person name="Derelle E."/>
            <person name="Everett M.V."/>
            <person name="Foulon E."/>
            <person name="Grimwood J."/>
            <person name="Gundlach H."/>
            <person name="Henrissat B."/>
            <person name="Napoli C."/>
            <person name="McDonald S.M."/>
            <person name="Parker M.S."/>
            <person name="Rombauts S."/>
            <person name="Salamov A."/>
            <person name="Von Dassow P."/>
            <person name="Badger J.H."/>
            <person name="Coutinho P.M."/>
            <person name="Demir E."/>
            <person name="Dubchak I."/>
            <person name="Gentemann C."/>
            <person name="Eikrem W."/>
            <person name="Gready J.E."/>
            <person name="John U."/>
            <person name="Lanier W."/>
            <person name="Lindquist E.A."/>
            <person name="Lucas S."/>
            <person name="Mayer K.F."/>
            <person name="Moreau H."/>
            <person name="Not F."/>
            <person name="Otillar R."/>
            <person name="Panaud O."/>
            <person name="Pangilinan J."/>
            <person name="Paulsen I."/>
            <person name="Piegu B."/>
            <person name="Poliakov A."/>
            <person name="Robbens S."/>
            <person name="Schmutz J."/>
            <person name="Toulza E."/>
            <person name="Wyss T."/>
            <person name="Zelensky A."/>
            <person name="Zhou K."/>
            <person name="Armbrust E.V."/>
            <person name="Bhattacharya D."/>
            <person name="Goodenough U.W."/>
            <person name="Van de Peer Y."/>
            <person name="Grigoriev I.V."/>
        </authorList>
    </citation>
    <scope>NUCLEOTIDE SEQUENCE [LARGE SCALE GENOMIC DNA]</scope>
    <source>
        <strain evidence="3">RCC299 / NOUM17</strain>
    </source>
</reference>
<name>C1EIR9_MICCC</name>
<dbReference type="KEGG" id="mis:MICPUN_64676"/>
<dbReference type="Proteomes" id="UP000002009">
    <property type="component" value="Chromosome 16"/>
</dbReference>
<keyword evidence="3" id="KW-1185">Reference proteome</keyword>
<dbReference type="GeneID" id="8249736"/>
<dbReference type="RefSeq" id="XP_002506650.1">
    <property type="nucleotide sequence ID" value="XM_002506604.1"/>
</dbReference>
<dbReference type="AlphaFoldDB" id="C1EIR9"/>
<proteinExistence type="predicted"/>
<evidence type="ECO:0000313" key="3">
    <source>
        <dbReference type="Proteomes" id="UP000002009"/>
    </source>
</evidence>